<dbReference type="InterPro" id="IPR000620">
    <property type="entry name" value="EamA_dom"/>
</dbReference>
<dbReference type="AlphaFoldDB" id="A0A5U2TXU7"/>
<dbReference type="InterPro" id="IPR004626">
    <property type="entry name" value="RarD"/>
</dbReference>
<feature type="transmembrane region" description="Helical" evidence="8">
    <location>
        <begin position="234"/>
        <end position="256"/>
    </location>
</feature>
<comment type="caution">
    <text evidence="10">The sequence shown here is derived from an EMBL/GenBank/DDBJ whole genome shotgun (WGS) entry which is preliminary data.</text>
</comment>
<evidence type="ECO:0000256" key="6">
    <source>
        <dbReference type="ARBA" id="ARBA00022989"/>
    </source>
</evidence>
<feature type="transmembrane region" description="Helical" evidence="8">
    <location>
        <begin position="7"/>
        <end position="26"/>
    </location>
</feature>
<organism evidence="10">
    <name type="scientific">Salmonella enterica</name>
    <name type="common">Salmonella choleraesuis</name>
    <dbReference type="NCBI Taxonomy" id="28901"/>
    <lineage>
        <taxon>Bacteria</taxon>
        <taxon>Pseudomonadati</taxon>
        <taxon>Pseudomonadota</taxon>
        <taxon>Gammaproteobacteria</taxon>
        <taxon>Enterobacterales</taxon>
        <taxon>Enterobacteriaceae</taxon>
        <taxon>Salmonella</taxon>
    </lineage>
</organism>
<feature type="transmembrane region" description="Helical" evidence="8">
    <location>
        <begin position="178"/>
        <end position="196"/>
    </location>
</feature>
<evidence type="ECO:0000256" key="5">
    <source>
        <dbReference type="ARBA" id="ARBA00022692"/>
    </source>
</evidence>
<proteinExistence type="inferred from homology"/>
<reference evidence="10" key="1">
    <citation type="submission" date="2018-07" db="EMBL/GenBank/DDBJ databases">
        <authorList>
            <consortium name="GenomeTrakr network: Whole genome sequencing for foodborne pathogen traceback"/>
        </authorList>
    </citation>
    <scope>NUCLEOTIDE SEQUENCE</scope>
    <source>
        <strain evidence="10">CFSAN008688</strain>
    </source>
</reference>
<accession>A0A5U2TXU7</accession>
<name>A0A5U2TXU7_SALER</name>
<evidence type="ECO:0000256" key="1">
    <source>
        <dbReference type="ARBA" id="ARBA00004651"/>
    </source>
</evidence>
<evidence type="ECO:0000259" key="9">
    <source>
        <dbReference type="Pfam" id="PF00892"/>
    </source>
</evidence>
<dbReference type="SUPFAM" id="SSF103481">
    <property type="entry name" value="Multidrug resistance efflux transporter EmrE"/>
    <property type="match status" value="2"/>
</dbReference>
<keyword evidence="7 8" id="KW-0472">Membrane</keyword>
<comment type="similarity">
    <text evidence="2">Belongs to the EamA transporter family.</text>
</comment>
<dbReference type="PANTHER" id="PTHR22911:SF137">
    <property type="entry name" value="SOLUTE CARRIER FAMILY 35 MEMBER G2-RELATED"/>
    <property type="match status" value="1"/>
</dbReference>
<keyword evidence="5 8" id="KW-0812">Transmembrane</keyword>
<evidence type="ECO:0000256" key="4">
    <source>
        <dbReference type="ARBA" id="ARBA00022475"/>
    </source>
</evidence>
<evidence type="ECO:0000313" key="11">
    <source>
        <dbReference type="EMBL" id="ECQ8329239.1"/>
    </source>
</evidence>
<dbReference type="EMBL" id="AAKDBL010000017">
    <property type="protein sequence ID" value="ECQ8329239.1"/>
    <property type="molecule type" value="Genomic_DNA"/>
</dbReference>
<dbReference type="NCBIfam" id="TIGR00688">
    <property type="entry name" value="rarD"/>
    <property type="match status" value="1"/>
</dbReference>
<sequence>MVKFLRNGPAVVVLAFVLWGLVPLFYQYLSGGALAEILIYRIVWSIPLLLPIRLLFRKRTLFLDLLKDKTSFISCMIAGLLMVISWSAFIYALTNHKVLDASLEYFINPLFVICLGCVFLKEKLSLFQIIAVLSGVCGLAYQIYSANSFPVLALVMGFSFALYGLARKFIRYDAITSITLETFWALPVAIFIFIYTDSSITISSDIPLFLYILTAPVTVIPLVLFAVALNHTSLIVTGLAQYIEPSLQFIIAILIFREVINYPELLCFSAVWFGLLLCIFESLYYHYHLNTPVSKSNQTLRSVR</sequence>
<evidence type="ECO:0000256" key="2">
    <source>
        <dbReference type="ARBA" id="ARBA00007362"/>
    </source>
</evidence>
<evidence type="ECO:0000313" key="10">
    <source>
        <dbReference type="EMBL" id="EBP2041370.1"/>
    </source>
</evidence>
<feature type="transmembrane region" description="Helical" evidence="8">
    <location>
        <begin position="208"/>
        <end position="227"/>
    </location>
</feature>
<feature type="transmembrane region" description="Helical" evidence="8">
    <location>
        <begin position="72"/>
        <end position="93"/>
    </location>
</feature>
<reference evidence="11" key="2">
    <citation type="submission" date="2019-09" db="EMBL/GenBank/DDBJ databases">
        <authorList>
            <consortium name="PulseNet: The National Subtyping Network for Foodborne Disease Surveillance"/>
            <person name="Tarr C.L."/>
            <person name="Trees E."/>
            <person name="Katz L.S."/>
            <person name="Carleton-Romer H.A."/>
            <person name="Stroika S."/>
            <person name="Kucerova Z."/>
            <person name="Roache K.F."/>
            <person name="Sabol A.L."/>
            <person name="Besser J."/>
            <person name="Gerner-Smidt P."/>
        </authorList>
    </citation>
    <scope>NUCLEOTIDE SEQUENCE</scope>
    <source>
        <strain evidence="11">PNUSAS095236</strain>
    </source>
</reference>
<keyword evidence="4" id="KW-1003">Cell membrane</keyword>
<feature type="transmembrane region" description="Helical" evidence="8">
    <location>
        <begin position="105"/>
        <end position="121"/>
    </location>
</feature>
<dbReference type="InterPro" id="IPR037185">
    <property type="entry name" value="EmrE-like"/>
</dbReference>
<protein>
    <submittedName>
        <fullName evidence="10">EamA family transporter RarD</fullName>
    </submittedName>
</protein>
<gene>
    <name evidence="10" type="primary">rarD</name>
    <name evidence="11" type="ORF">F0154_22140</name>
    <name evidence="10" type="ORF">PL50_14400</name>
</gene>
<feature type="transmembrane region" description="Helical" evidence="8">
    <location>
        <begin position="262"/>
        <end position="285"/>
    </location>
</feature>
<feature type="transmembrane region" description="Helical" evidence="8">
    <location>
        <begin position="149"/>
        <end position="166"/>
    </location>
</feature>
<keyword evidence="6 8" id="KW-1133">Transmembrane helix</keyword>
<dbReference type="PANTHER" id="PTHR22911">
    <property type="entry name" value="ACYL-MALONYL CONDENSING ENZYME-RELATED"/>
    <property type="match status" value="1"/>
</dbReference>
<evidence type="ECO:0000256" key="3">
    <source>
        <dbReference type="ARBA" id="ARBA00022448"/>
    </source>
</evidence>
<feature type="transmembrane region" description="Helical" evidence="8">
    <location>
        <begin position="126"/>
        <end position="143"/>
    </location>
</feature>
<dbReference type="GO" id="GO:0005886">
    <property type="term" value="C:plasma membrane"/>
    <property type="evidence" value="ECO:0007669"/>
    <property type="project" value="UniProtKB-SubCell"/>
</dbReference>
<comment type="subcellular location">
    <subcellularLocation>
        <location evidence="1">Cell membrane</location>
        <topology evidence="1">Multi-pass membrane protein</topology>
    </subcellularLocation>
</comment>
<feature type="transmembrane region" description="Helical" evidence="8">
    <location>
        <begin position="38"/>
        <end position="56"/>
    </location>
</feature>
<dbReference type="EMBL" id="AAGKZC010000014">
    <property type="protein sequence ID" value="EBP2041370.1"/>
    <property type="molecule type" value="Genomic_DNA"/>
</dbReference>
<keyword evidence="3" id="KW-0813">Transport</keyword>
<feature type="domain" description="EamA" evidence="9">
    <location>
        <begin position="10"/>
        <end position="140"/>
    </location>
</feature>
<evidence type="ECO:0000256" key="8">
    <source>
        <dbReference type="SAM" id="Phobius"/>
    </source>
</evidence>
<dbReference type="Pfam" id="PF00892">
    <property type="entry name" value="EamA"/>
    <property type="match status" value="1"/>
</dbReference>
<evidence type="ECO:0000256" key="7">
    <source>
        <dbReference type="ARBA" id="ARBA00023136"/>
    </source>
</evidence>